<dbReference type="InterPro" id="IPR050571">
    <property type="entry name" value="Class-IV_PLP-Dep_Aminotrnsfr"/>
</dbReference>
<dbReference type="EMBL" id="QQOH01000001">
    <property type="protein sequence ID" value="RDE25275.1"/>
    <property type="molecule type" value="Genomic_DNA"/>
</dbReference>
<comment type="function">
    <text evidence="8">Involved in the biosynthesis of p-aminobenzoate (PABA), a precursor of tetrahydrofolate. Converts 4-amino-4-deoxychorismate into 4-aminobenzoate (PABA) and pyruvate.</text>
</comment>
<evidence type="ECO:0000256" key="9">
    <source>
        <dbReference type="ARBA" id="ARBA00069174"/>
    </source>
</evidence>
<dbReference type="OrthoDB" id="21319at2"/>
<evidence type="ECO:0000256" key="3">
    <source>
        <dbReference type="ARBA" id="ARBA00022898"/>
    </source>
</evidence>
<dbReference type="PANTHER" id="PTHR42743:SF10">
    <property type="entry name" value="D-ALANINE AMINOTRANSFERASE"/>
    <property type="match status" value="1"/>
</dbReference>
<protein>
    <recommendedName>
        <fullName evidence="9">Aminodeoxychorismate lyase</fullName>
        <ecNumber evidence="6">4.1.3.38</ecNumber>
    </recommendedName>
    <alternativeName>
        <fullName evidence="10">4-amino-4-deoxychorismate lyase</fullName>
    </alternativeName>
</protein>
<dbReference type="PANTHER" id="PTHR42743">
    <property type="entry name" value="AMINO-ACID AMINOTRANSFERASE"/>
    <property type="match status" value="1"/>
</dbReference>
<comment type="cofactor">
    <cofactor evidence="1">
        <name>pyridoxal 5'-phosphate</name>
        <dbReference type="ChEBI" id="CHEBI:597326"/>
    </cofactor>
</comment>
<dbReference type="InterPro" id="IPR036038">
    <property type="entry name" value="Aminotransferase-like"/>
</dbReference>
<dbReference type="GO" id="GO:0005829">
    <property type="term" value="C:cytosol"/>
    <property type="evidence" value="ECO:0007669"/>
    <property type="project" value="TreeGrafter"/>
</dbReference>
<dbReference type="GO" id="GO:0008483">
    <property type="term" value="F:transaminase activity"/>
    <property type="evidence" value="ECO:0007669"/>
    <property type="project" value="UniProtKB-KW"/>
</dbReference>
<organism evidence="11 12">
    <name type="scientific">Motiliproteus coralliicola</name>
    <dbReference type="NCBI Taxonomy" id="2283196"/>
    <lineage>
        <taxon>Bacteria</taxon>
        <taxon>Pseudomonadati</taxon>
        <taxon>Pseudomonadota</taxon>
        <taxon>Gammaproteobacteria</taxon>
        <taxon>Oceanospirillales</taxon>
        <taxon>Oceanospirillaceae</taxon>
        <taxon>Motiliproteus</taxon>
    </lineage>
</organism>
<dbReference type="SUPFAM" id="SSF56752">
    <property type="entry name" value="D-aminoacid aminotransferase-like PLP-dependent enzymes"/>
    <property type="match status" value="1"/>
</dbReference>
<evidence type="ECO:0000256" key="6">
    <source>
        <dbReference type="ARBA" id="ARBA00035676"/>
    </source>
</evidence>
<comment type="similarity">
    <text evidence="2">Belongs to the class-IV pyridoxal-phosphate-dependent aminotransferase family.</text>
</comment>
<evidence type="ECO:0000256" key="4">
    <source>
        <dbReference type="ARBA" id="ARBA00022909"/>
    </source>
</evidence>
<evidence type="ECO:0000313" key="11">
    <source>
        <dbReference type="EMBL" id="RDE25275.1"/>
    </source>
</evidence>
<dbReference type="GO" id="GO:0008652">
    <property type="term" value="P:amino acid biosynthetic process"/>
    <property type="evidence" value="ECO:0007669"/>
    <property type="project" value="UniProtKB-ARBA"/>
</dbReference>
<dbReference type="Gene3D" id="3.20.10.10">
    <property type="entry name" value="D-amino Acid Aminotransferase, subunit A, domain 2"/>
    <property type="match status" value="1"/>
</dbReference>
<evidence type="ECO:0000256" key="10">
    <source>
        <dbReference type="ARBA" id="ARBA00080135"/>
    </source>
</evidence>
<keyword evidence="11" id="KW-0808">Transferase</keyword>
<dbReference type="InterPro" id="IPR043131">
    <property type="entry name" value="BCAT-like_N"/>
</dbReference>
<keyword evidence="4" id="KW-0289">Folate biosynthesis</keyword>
<comment type="pathway">
    <text evidence="5">Cofactor biosynthesis; tetrahydrofolate biosynthesis; 4-aminobenzoate from chorismate: step 2/2.</text>
</comment>
<dbReference type="InterPro" id="IPR001544">
    <property type="entry name" value="Aminotrans_IV"/>
</dbReference>
<dbReference type="GO" id="GO:0008696">
    <property type="term" value="F:4-amino-4-deoxychorismate lyase activity"/>
    <property type="evidence" value="ECO:0007669"/>
    <property type="project" value="UniProtKB-EC"/>
</dbReference>
<gene>
    <name evidence="11" type="ORF">DV711_00365</name>
</gene>
<sequence>MTEEETTTYAYLNGQYTPLEEARVPAMDRGFLLGDAVYEVIPFYHGVGFRLPQHLTRLQRSLDAVGIELDPSIDLGAVFEQLVARNPGRHQAIYLQISRGVAPQRKLRYPAELRPTVFAYSYPIQLALEGPLDQVQGIRAVTVEDQRWLRCDIKATGLLANILAIQEADSHGAEEPLLVSEGRVTEGTSCNLFLVEDGAIVTPQLEPHILGGTTRGLILELAQQAGLPVKQEQVAQSRLVHADELWISSSTRGVLPVIQVNGQPVGKGVPGPLWFKVAALYQQYEQQLLG</sequence>
<proteinExistence type="inferred from homology"/>
<dbReference type="Proteomes" id="UP000253769">
    <property type="component" value="Unassembled WGS sequence"/>
</dbReference>
<dbReference type="Gene3D" id="3.30.470.10">
    <property type="match status" value="1"/>
</dbReference>
<evidence type="ECO:0000256" key="7">
    <source>
        <dbReference type="ARBA" id="ARBA00049529"/>
    </source>
</evidence>
<evidence type="ECO:0000256" key="8">
    <source>
        <dbReference type="ARBA" id="ARBA00054027"/>
    </source>
</evidence>
<evidence type="ECO:0000313" key="12">
    <source>
        <dbReference type="Proteomes" id="UP000253769"/>
    </source>
</evidence>
<keyword evidence="3" id="KW-0663">Pyridoxal phosphate</keyword>
<dbReference type="EC" id="4.1.3.38" evidence="6"/>
<dbReference type="RefSeq" id="WP_114693678.1">
    <property type="nucleotide sequence ID" value="NZ_QQOH01000001.1"/>
</dbReference>
<reference evidence="11 12" key="1">
    <citation type="submission" date="2018-07" db="EMBL/GenBank/DDBJ databases">
        <title>Motiliproteus coralliicola sp. nov., a bacterium isolated from Coral.</title>
        <authorList>
            <person name="Wang G."/>
        </authorList>
    </citation>
    <scope>NUCLEOTIDE SEQUENCE [LARGE SCALE GENOMIC DNA]</scope>
    <source>
        <strain evidence="11 12">C34</strain>
    </source>
</reference>
<dbReference type="InterPro" id="IPR043132">
    <property type="entry name" value="BCAT-like_C"/>
</dbReference>
<name>A0A369X0H9_9GAMM</name>
<evidence type="ECO:0000256" key="5">
    <source>
        <dbReference type="ARBA" id="ARBA00035633"/>
    </source>
</evidence>
<evidence type="ECO:0000256" key="1">
    <source>
        <dbReference type="ARBA" id="ARBA00001933"/>
    </source>
</evidence>
<dbReference type="GO" id="GO:0046656">
    <property type="term" value="P:folic acid biosynthetic process"/>
    <property type="evidence" value="ECO:0007669"/>
    <property type="project" value="UniProtKB-KW"/>
</dbReference>
<dbReference type="Pfam" id="PF01063">
    <property type="entry name" value="Aminotran_4"/>
    <property type="match status" value="1"/>
</dbReference>
<dbReference type="AlphaFoldDB" id="A0A369X0H9"/>
<accession>A0A369X0H9</accession>
<evidence type="ECO:0000256" key="2">
    <source>
        <dbReference type="ARBA" id="ARBA00009320"/>
    </source>
</evidence>
<comment type="catalytic activity">
    <reaction evidence="7">
        <text>4-amino-4-deoxychorismate = 4-aminobenzoate + pyruvate + H(+)</text>
        <dbReference type="Rhea" id="RHEA:16201"/>
        <dbReference type="ChEBI" id="CHEBI:15361"/>
        <dbReference type="ChEBI" id="CHEBI:15378"/>
        <dbReference type="ChEBI" id="CHEBI:17836"/>
        <dbReference type="ChEBI" id="CHEBI:58406"/>
        <dbReference type="EC" id="4.1.3.38"/>
    </reaction>
</comment>
<comment type="caution">
    <text evidence="11">The sequence shown here is derived from an EMBL/GenBank/DDBJ whole genome shotgun (WGS) entry which is preliminary data.</text>
</comment>
<keyword evidence="12" id="KW-1185">Reference proteome</keyword>
<dbReference type="FunFam" id="3.20.10.10:FF:000002">
    <property type="entry name" value="D-alanine aminotransferase"/>
    <property type="match status" value="1"/>
</dbReference>
<keyword evidence="11" id="KW-0032">Aminotransferase</keyword>